<gene>
    <name evidence="1" type="ORF">A3F84_29805</name>
</gene>
<dbReference type="Proteomes" id="UP000178606">
    <property type="component" value="Unassembled WGS sequence"/>
</dbReference>
<name>A0A1F6C2J9_HANXR</name>
<protein>
    <submittedName>
        <fullName evidence="1">Uncharacterized protein</fullName>
    </submittedName>
</protein>
<reference evidence="1 2" key="1">
    <citation type="journal article" date="2016" name="Nat. Commun.">
        <title>Thousands of microbial genomes shed light on interconnected biogeochemical processes in an aquifer system.</title>
        <authorList>
            <person name="Anantharaman K."/>
            <person name="Brown C.T."/>
            <person name="Hug L.A."/>
            <person name="Sharon I."/>
            <person name="Castelle C.J."/>
            <person name="Probst A.J."/>
            <person name="Thomas B.C."/>
            <person name="Singh A."/>
            <person name="Wilkins M.J."/>
            <person name="Karaoz U."/>
            <person name="Brodie E.L."/>
            <person name="Williams K.H."/>
            <person name="Hubbard S.S."/>
            <person name="Banfield J.F."/>
        </authorList>
    </citation>
    <scope>NUCLEOTIDE SEQUENCE [LARGE SCALE GENOMIC DNA]</scope>
    <source>
        <strain evidence="2">RIFCSPLOWO2_12_FULL_64_10</strain>
    </source>
</reference>
<dbReference type="EMBL" id="MFKF01000435">
    <property type="protein sequence ID" value="OGG43426.1"/>
    <property type="molecule type" value="Genomic_DNA"/>
</dbReference>
<evidence type="ECO:0000313" key="2">
    <source>
        <dbReference type="Proteomes" id="UP000178606"/>
    </source>
</evidence>
<comment type="caution">
    <text evidence="1">The sequence shown here is derived from an EMBL/GenBank/DDBJ whole genome shotgun (WGS) entry which is preliminary data.</text>
</comment>
<accession>A0A1F6C2J9</accession>
<sequence length="1313" mass="148137">MPLLTGQPITARELELAASAWPPEQFASMCNALAWAASGRKCPGLPSFTERVNAGDGGIDAEWTVEIPPDDHPIPTPILGPGWNVFQYKNRSVIGQDRQRIVSNLKSSLKEAIVELVEETGRHPDRYILFVNVDLKHDQTAALKEVILKGYDRRAEVHVEVAGAATLASLLNDHPHLRSAYFAPGPFKTWEVADRDRRNRRFFGADVELIGREKELERLRAWVDDPRVRVIVLSGPHDIGKTRLALEATKHRPHDVVVSLDPRSMALTDYRSLSAGHGEVLCIVEDPDSEALDRLVDEALTIPNLKLLVALPTSASAPAPSYGRDERVQALHLQPLGYDDSQKVLKATGKPLDFEIEDWIIDHAGGIPGVLLVAASAGPGLRSTLGNFAEAVGKEFEKRIDSELGPDALRCARLFSVMTHVGISGEYESELKQVCEVFGDGWSPHHALSALETLEKAGLARRGGSFAEITVLLLANHLLSGLLRGQADEMFALFGRLEESGRLRFLKRLREVKGPEVEKFWDALFDSNDGLLRSLDSALENAHLLKLVSGTVPERVLRLLKMELPEKNLEERRKIAGDQRRELMWTVEQLLFREKTSRGALRLLYLLAEAENESYGNNATGVFTECFVPLHPQMPLPLHERFQVLKDISSASRQGKFMAIRAAGNAFRETCVTLRHSTGAMPLDSRPVFTDGDLPDYTRDLVNLLFSLAEGDDQEVTETALQTLPDLIAELGVQGQPKNAIERFRQMVDWARDGKSGLDVSSLLDVIQSLHEVFSERITREEALPDEKAALQGHVTEMDRLETELQEGVFAVRLRRWAGSWTRGDFEDKVYEEELKRLAEEAVKNPALLDNRVVEWLLSPSAQRSKIFFFQLGHLDTQDACRQLIEQIGQRPEGNNAFASYWGGFARRDPKIAERRLDELAASDRITATAIIQATGWLKGSQAGVDRLKNQIRAGRITPERVEGILGIGPWMDITTNLFEKLLRTIAGDDFKHASVAIHMLVTRLYPKWHIEGSLADFAWRCLEHDPPVRTQPERWYFDKLAATLAKSDPDRGFKLLETLLQRDRANRDLWSQWDPVAPYGPHHFFWNTLYEKDKKRLTSLMLDLCRKDPLIQSHISWGMKRFLNHKTDRDLLLEFAGTDVAFARIVASFVTLDNPSIFWPIAFGLIQIYPSDEPLLQNLANGIQFPGVGTGPISQFYQGRLIQIEERLQDSETPPEARTWLREIAGRLKEEVTNRVVWEYDLDVNDLNSYIKDKNSPQRLWAIGRVLKYASWKDVRRLLTPEDIAEALPQVDLPDKKRKALERALEVWLHEK</sequence>
<proteinExistence type="predicted"/>
<dbReference type="SUPFAM" id="SSF52540">
    <property type="entry name" value="P-loop containing nucleoside triphosphate hydrolases"/>
    <property type="match status" value="1"/>
</dbReference>
<dbReference type="Gene3D" id="3.40.50.300">
    <property type="entry name" value="P-loop containing nucleotide triphosphate hydrolases"/>
    <property type="match status" value="1"/>
</dbReference>
<dbReference type="InterPro" id="IPR027417">
    <property type="entry name" value="P-loop_NTPase"/>
</dbReference>
<evidence type="ECO:0000313" key="1">
    <source>
        <dbReference type="EMBL" id="OGG43426.1"/>
    </source>
</evidence>
<organism evidence="1 2">
    <name type="scientific">Handelsmanbacteria sp. (strain RIFCSPLOWO2_12_FULL_64_10)</name>
    <dbReference type="NCBI Taxonomy" id="1817868"/>
    <lineage>
        <taxon>Bacteria</taxon>
        <taxon>Candidatus Handelsmaniibacteriota</taxon>
    </lineage>
</organism>